<dbReference type="EMBL" id="GBRH01259458">
    <property type="protein sequence ID" value="JAD38437.1"/>
    <property type="molecule type" value="Transcribed_RNA"/>
</dbReference>
<protein>
    <submittedName>
        <fullName evidence="1">Uncharacterized protein</fullName>
    </submittedName>
</protein>
<dbReference type="AlphaFoldDB" id="A0A0A8ZUD3"/>
<proteinExistence type="predicted"/>
<organism evidence="1">
    <name type="scientific">Arundo donax</name>
    <name type="common">Giant reed</name>
    <name type="synonym">Donax arundinaceus</name>
    <dbReference type="NCBI Taxonomy" id="35708"/>
    <lineage>
        <taxon>Eukaryota</taxon>
        <taxon>Viridiplantae</taxon>
        <taxon>Streptophyta</taxon>
        <taxon>Embryophyta</taxon>
        <taxon>Tracheophyta</taxon>
        <taxon>Spermatophyta</taxon>
        <taxon>Magnoliopsida</taxon>
        <taxon>Liliopsida</taxon>
        <taxon>Poales</taxon>
        <taxon>Poaceae</taxon>
        <taxon>PACMAD clade</taxon>
        <taxon>Arundinoideae</taxon>
        <taxon>Arundineae</taxon>
        <taxon>Arundo</taxon>
    </lineage>
</organism>
<accession>A0A0A8ZUD3</accession>
<name>A0A0A8ZUD3_ARUDO</name>
<reference evidence="1" key="2">
    <citation type="journal article" date="2015" name="Data Brief">
        <title>Shoot transcriptome of the giant reed, Arundo donax.</title>
        <authorList>
            <person name="Barrero R.A."/>
            <person name="Guerrero F.D."/>
            <person name="Moolhuijzen P."/>
            <person name="Goolsby J.A."/>
            <person name="Tidwell J."/>
            <person name="Bellgard S.E."/>
            <person name="Bellgard M.I."/>
        </authorList>
    </citation>
    <scope>NUCLEOTIDE SEQUENCE</scope>
    <source>
        <tissue evidence="1">Shoot tissue taken approximately 20 cm above the soil surface</tissue>
    </source>
</reference>
<evidence type="ECO:0000313" key="1">
    <source>
        <dbReference type="EMBL" id="JAD38437.1"/>
    </source>
</evidence>
<sequence>MPHCHVTKKWCNKFSRSIRVRELLYALMFKEHTVYNRNFEQIHKS</sequence>
<reference evidence="1" key="1">
    <citation type="submission" date="2014-09" db="EMBL/GenBank/DDBJ databases">
        <authorList>
            <person name="Magalhaes I.L.F."/>
            <person name="Oliveira U."/>
            <person name="Santos F.R."/>
            <person name="Vidigal T.H.D.A."/>
            <person name="Brescovit A.D."/>
            <person name="Santos A.J."/>
        </authorList>
    </citation>
    <scope>NUCLEOTIDE SEQUENCE</scope>
    <source>
        <tissue evidence="1">Shoot tissue taken approximately 20 cm above the soil surface</tissue>
    </source>
</reference>